<organism evidence="3 4">
    <name type="scientific">Gopherus agassizii</name>
    <name type="common">Agassiz's desert tortoise</name>
    <dbReference type="NCBI Taxonomy" id="38772"/>
    <lineage>
        <taxon>Eukaryota</taxon>
        <taxon>Metazoa</taxon>
        <taxon>Chordata</taxon>
        <taxon>Craniata</taxon>
        <taxon>Vertebrata</taxon>
        <taxon>Euteleostomi</taxon>
        <taxon>Archelosauria</taxon>
        <taxon>Testudinata</taxon>
        <taxon>Testudines</taxon>
        <taxon>Cryptodira</taxon>
        <taxon>Durocryptodira</taxon>
        <taxon>Testudinoidea</taxon>
        <taxon>Testudinidae</taxon>
        <taxon>Gopherus</taxon>
    </lineage>
</organism>
<reference evidence="3" key="2">
    <citation type="submission" date="2025-08" db="UniProtKB">
        <authorList>
            <consortium name="Ensembl"/>
        </authorList>
    </citation>
    <scope>IDENTIFICATION</scope>
</reference>
<dbReference type="Proteomes" id="UP000291020">
    <property type="component" value="Unassembled WGS sequence"/>
</dbReference>
<dbReference type="Ensembl" id="ENSGAGT00000000410.1">
    <property type="protein sequence ID" value="ENSGAGP00000000365.1"/>
    <property type="gene ID" value="ENSGAGG00000000300.1"/>
</dbReference>
<dbReference type="AlphaFoldDB" id="A0A452GFT4"/>
<dbReference type="InterPro" id="IPR036051">
    <property type="entry name" value="KRAB_dom_sf"/>
</dbReference>
<dbReference type="Gene3D" id="6.10.140.140">
    <property type="match status" value="1"/>
</dbReference>
<accession>A0A452GFT4</accession>
<evidence type="ECO:0000313" key="3">
    <source>
        <dbReference type="Ensembl" id="ENSGAGP00000000365.1"/>
    </source>
</evidence>
<evidence type="ECO:0000313" key="4">
    <source>
        <dbReference type="Proteomes" id="UP000291020"/>
    </source>
</evidence>
<dbReference type="CDD" id="cd07765">
    <property type="entry name" value="KRAB_A-box"/>
    <property type="match status" value="1"/>
</dbReference>
<dbReference type="SUPFAM" id="SSF109640">
    <property type="entry name" value="KRAB domain (Kruppel-associated box)"/>
    <property type="match status" value="1"/>
</dbReference>
<keyword evidence="4" id="KW-1185">Reference proteome</keyword>
<dbReference type="GO" id="GO:0006355">
    <property type="term" value="P:regulation of DNA-templated transcription"/>
    <property type="evidence" value="ECO:0007669"/>
    <property type="project" value="InterPro"/>
</dbReference>
<reference evidence="4" key="1">
    <citation type="journal article" date="2017" name="PLoS ONE">
        <title>The Agassiz's desert tortoise genome provides a resource for the conservation of a threatened species.</title>
        <authorList>
            <person name="Tollis M."/>
            <person name="DeNardo D.F."/>
            <person name="Cornelius J.A."/>
            <person name="Dolby G.A."/>
            <person name="Edwards T."/>
            <person name="Henen B.T."/>
            <person name="Karl A.E."/>
            <person name="Murphy R.W."/>
            <person name="Kusumi K."/>
        </authorList>
    </citation>
    <scope>NUCLEOTIDE SEQUENCE [LARGE SCALE GENOMIC DNA]</scope>
</reference>
<protein>
    <submittedName>
        <fullName evidence="3">Uncharacterized protein</fullName>
    </submittedName>
</protein>
<evidence type="ECO:0000259" key="1">
    <source>
        <dbReference type="PROSITE" id="PS50805"/>
    </source>
</evidence>
<evidence type="ECO:0000259" key="2">
    <source>
        <dbReference type="PROSITE" id="PS50806"/>
    </source>
</evidence>
<dbReference type="PANTHER" id="PTHR23232:SF133">
    <property type="entry name" value="RIKEN CDNA 1700020N01 GENE"/>
    <property type="match status" value="1"/>
</dbReference>
<dbReference type="InterPro" id="IPR003655">
    <property type="entry name" value="aKRAB"/>
</dbReference>
<dbReference type="InterPro" id="IPR001909">
    <property type="entry name" value="KRAB"/>
</dbReference>
<name>A0A452GFT4_9SAUR</name>
<feature type="domain" description="KRAB" evidence="1">
    <location>
        <begin position="5"/>
        <end position="81"/>
    </location>
</feature>
<dbReference type="STRING" id="38772.ENSGAGP00000000365"/>
<dbReference type="PROSITE" id="PS50805">
    <property type="entry name" value="KRAB"/>
    <property type="match status" value="1"/>
</dbReference>
<dbReference type="InterPro" id="IPR050169">
    <property type="entry name" value="Krueppel_C2H2_ZnF"/>
</dbReference>
<dbReference type="SMART" id="SM00349">
    <property type="entry name" value="KRAB"/>
    <property type="match status" value="1"/>
</dbReference>
<feature type="domain" description="KRAB-related" evidence="2">
    <location>
        <begin position="2"/>
        <end position="66"/>
    </location>
</feature>
<sequence>LQLQVAFEDVALYFTREEWELLSQREKHLYRDQMLRNYWALVSLGKDQLRFFLTAVKCLGSLHTSASVIIIKSLLIYTPASEGLLDVEGKGRARSAGWEQKDSLHLEVFKPQFEDFNNSDIG</sequence>
<dbReference type="PANTHER" id="PTHR23232">
    <property type="entry name" value="KRAB DOMAIN C2H2 ZINC FINGER"/>
    <property type="match status" value="1"/>
</dbReference>
<proteinExistence type="predicted"/>
<dbReference type="Pfam" id="PF01352">
    <property type="entry name" value="KRAB"/>
    <property type="match status" value="1"/>
</dbReference>
<dbReference type="PROSITE" id="PS50806">
    <property type="entry name" value="KRAB_RELATED"/>
    <property type="match status" value="1"/>
</dbReference>
<reference evidence="3" key="3">
    <citation type="submission" date="2025-09" db="UniProtKB">
        <authorList>
            <consortium name="Ensembl"/>
        </authorList>
    </citation>
    <scope>IDENTIFICATION</scope>
</reference>